<dbReference type="Proteomes" id="UP000316649">
    <property type="component" value="Unassembled WGS sequence"/>
</dbReference>
<accession>A0A557S2P5</accession>
<keyword evidence="1" id="KW-0472">Membrane</keyword>
<sequence>MSESQVNCLYCGKKIASDTAECPHCGAVSHFQARGYRSGARLKFIIFCIGVAVFSLFFAFWLPR</sequence>
<evidence type="ECO:0000256" key="1">
    <source>
        <dbReference type="SAM" id="Phobius"/>
    </source>
</evidence>
<dbReference type="EMBL" id="VMNH01000019">
    <property type="protein sequence ID" value="TVO71684.1"/>
    <property type="molecule type" value="Genomic_DNA"/>
</dbReference>
<keyword evidence="1" id="KW-1133">Transmembrane helix</keyword>
<dbReference type="OrthoDB" id="7067856at2"/>
<feature type="transmembrane region" description="Helical" evidence="1">
    <location>
        <begin position="44"/>
        <end position="62"/>
    </location>
</feature>
<protein>
    <submittedName>
        <fullName evidence="2">Protein nirD</fullName>
    </submittedName>
</protein>
<reference evidence="2 3" key="1">
    <citation type="submission" date="2019-07" db="EMBL/GenBank/DDBJ databases">
        <title>The pathways for chlorine oxyanion respiration interact through the shared metabolite chlorate.</title>
        <authorList>
            <person name="Barnum T.P."/>
            <person name="Cheng Y."/>
            <person name="Hill K.A."/>
            <person name="Lucas L.N."/>
            <person name="Carlson H.K."/>
            <person name="Coates J.D."/>
        </authorList>
    </citation>
    <scope>NUCLEOTIDE SEQUENCE [LARGE SCALE GENOMIC DNA]</scope>
    <source>
        <strain evidence="2 3">BK-1</strain>
    </source>
</reference>
<evidence type="ECO:0000313" key="2">
    <source>
        <dbReference type="EMBL" id="TVO71684.1"/>
    </source>
</evidence>
<evidence type="ECO:0000313" key="3">
    <source>
        <dbReference type="Proteomes" id="UP000316649"/>
    </source>
</evidence>
<keyword evidence="1" id="KW-0812">Transmembrane</keyword>
<gene>
    <name evidence="2" type="ORF">FHP88_13865</name>
</gene>
<name>A0A557S2P5_9GAMM</name>
<dbReference type="AlphaFoldDB" id="A0A557S2P5"/>
<comment type="caution">
    <text evidence="2">The sequence shown here is derived from an EMBL/GenBank/DDBJ whole genome shotgun (WGS) entry which is preliminary data.</text>
</comment>
<proteinExistence type="predicted"/>
<organism evidence="2 3">
    <name type="scientific">Sedimenticola selenatireducens</name>
    <dbReference type="NCBI Taxonomy" id="191960"/>
    <lineage>
        <taxon>Bacteria</taxon>
        <taxon>Pseudomonadati</taxon>
        <taxon>Pseudomonadota</taxon>
        <taxon>Gammaproteobacteria</taxon>
        <taxon>Chromatiales</taxon>
        <taxon>Sedimenticolaceae</taxon>
        <taxon>Sedimenticola</taxon>
    </lineage>
</organism>
<keyword evidence="3" id="KW-1185">Reference proteome</keyword>